<dbReference type="Proteomes" id="UP000823399">
    <property type="component" value="Unassembled WGS sequence"/>
</dbReference>
<feature type="region of interest" description="Disordered" evidence="1">
    <location>
        <begin position="47"/>
        <end position="70"/>
    </location>
</feature>
<evidence type="ECO:0000313" key="2">
    <source>
        <dbReference type="EMBL" id="KAG2103052.1"/>
    </source>
</evidence>
<dbReference type="EMBL" id="JABBWM010000045">
    <property type="protein sequence ID" value="KAG2103052.1"/>
    <property type="molecule type" value="Genomic_DNA"/>
</dbReference>
<gene>
    <name evidence="3" type="ORF">F5147DRAFT_625867</name>
    <name evidence="2" type="ORF">F5147DRAFT_638889</name>
</gene>
<dbReference type="GeneID" id="64694946"/>
<reference evidence="3" key="1">
    <citation type="journal article" date="2020" name="New Phytol.">
        <title>Comparative genomics reveals dynamic genome evolution in host specialist ectomycorrhizal fungi.</title>
        <authorList>
            <person name="Lofgren L.A."/>
            <person name="Nguyen N.H."/>
            <person name="Vilgalys R."/>
            <person name="Ruytinx J."/>
            <person name="Liao H.L."/>
            <person name="Branco S."/>
            <person name="Kuo A."/>
            <person name="LaButti K."/>
            <person name="Lipzen A."/>
            <person name="Andreopoulos W."/>
            <person name="Pangilinan J."/>
            <person name="Riley R."/>
            <person name="Hundley H."/>
            <person name="Na H."/>
            <person name="Barry K."/>
            <person name="Grigoriev I.V."/>
            <person name="Stajich J.E."/>
            <person name="Kennedy P.G."/>
        </authorList>
    </citation>
    <scope>NUCLEOTIDE SEQUENCE</scope>
    <source>
        <strain evidence="3">FC423</strain>
    </source>
</reference>
<dbReference type="RefSeq" id="XP_041298875.1">
    <property type="nucleotide sequence ID" value="XM_041432687.1"/>
</dbReference>
<dbReference type="AlphaFoldDB" id="A0A9P7FJE5"/>
<sequence>MSDRREVYCRDFRQGGQACTCECFTPPSNPDAPYYCRECQHGFSKHPEALDPTRDAPRKQDGTTSGKKRLVSIFKEKTSSGSAARPLPSAASSKSMLDQKILGVAQWLLLVNCLDTASRFSFSRMWTHDEVNQYLQNEVFPLALGYVNSTEKGKGIGIPSCPWVLISKERLRYEVVNIERPDGNDLARFRGRPKCPVKDANIIIGKKPLSYIIS</sequence>
<feature type="compositionally biased region" description="Basic and acidic residues" evidence="1">
    <location>
        <begin position="47"/>
        <end position="61"/>
    </location>
</feature>
<proteinExistence type="predicted"/>
<evidence type="ECO:0000313" key="3">
    <source>
        <dbReference type="EMBL" id="KAG2118766.1"/>
    </source>
</evidence>
<evidence type="ECO:0000256" key="1">
    <source>
        <dbReference type="SAM" id="MobiDB-lite"/>
    </source>
</evidence>
<comment type="caution">
    <text evidence="3">The sequence shown here is derived from an EMBL/GenBank/DDBJ whole genome shotgun (WGS) entry which is preliminary data.</text>
</comment>
<dbReference type="EMBL" id="JABBWM010000003">
    <property type="protein sequence ID" value="KAG2118766.1"/>
    <property type="molecule type" value="Genomic_DNA"/>
</dbReference>
<protein>
    <submittedName>
        <fullName evidence="3">Uncharacterized protein</fullName>
    </submittedName>
</protein>
<evidence type="ECO:0000313" key="4">
    <source>
        <dbReference type="Proteomes" id="UP000823399"/>
    </source>
</evidence>
<accession>A0A9P7FJE5</accession>
<dbReference type="OrthoDB" id="2691803at2759"/>
<keyword evidence="4" id="KW-1185">Reference proteome</keyword>
<organism evidence="3 4">
    <name type="scientific">Suillus discolor</name>
    <dbReference type="NCBI Taxonomy" id="1912936"/>
    <lineage>
        <taxon>Eukaryota</taxon>
        <taxon>Fungi</taxon>
        <taxon>Dikarya</taxon>
        <taxon>Basidiomycota</taxon>
        <taxon>Agaricomycotina</taxon>
        <taxon>Agaricomycetes</taxon>
        <taxon>Agaricomycetidae</taxon>
        <taxon>Boletales</taxon>
        <taxon>Suillineae</taxon>
        <taxon>Suillaceae</taxon>
        <taxon>Suillus</taxon>
    </lineage>
</organism>
<name>A0A9P7FJE5_9AGAM</name>